<keyword evidence="1" id="KW-1133">Transmembrane helix</keyword>
<gene>
    <name evidence="2" type="ORF">DKX38_017664</name>
</gene>
<keyword evidence="1" id="KW-0812">Transmembrane</keyword>
<evidence type="ECO:0000313" key="3">
    <source>
        <dbReference type="Proteomes" id="UP000326939"/>
    </source>
</evidence>
<comment type="caution">
    <text evidence="2">The sequence shown here is derived from an EMBL/GenBank/DDBJ whole genome shotgun (WGS) entry which is preliminary data.</text>
</comment>
<feature type="transmembrane region" description="Helical" evidence="1">
    <location>
        <begin position="122"/>
        <end position="147"/>
    </location>
</feature>
<proteinExistence type="predicted"/>
<keyword evidence="3" id="KW-1185">Reference proteome</keyword>
<accession>A0A5N5KWS9</accession>
<organism evidence="2 3">
    <name type="scientific">Salix brachista</name>
    <dbReference type="NCBI Taxonomy" id="2182728"/>
    <lineage>
        <taxon>Eukaryota</taxon>
        <taxon>Viridiplantae</taxon>
        <taxon>Streptophyta</taxon>
        <taxon>Embryophyta</taxon>
        <taxon>Tracheophyta</taxon>
        <taxon>Spermatophyta</taxon>
        <taxon>Magnoliopsida</taxon>
        <taxon>eudicotyledons</taxon>
        <taxon>Gunneridae</taxon>
        <taxon>Pentapetalae</taxon>
        <taxon>rosids</taxon>
        <taxon>fabids</taxon>
        <taxon>Malpighiales</taxon>
        <taxon>Salicaceae</taxon>
        <taxon>Saliceae</taxon>
        <taxon>Salix</taxon>
    </lineage>
</organism>
<protein>
    <submittedName>
        <fullName evidence="2">Uncharacterized protein</fullName>
    </submittedName>
</protein>
<keyword evidence="1" id="KW-0472">Membrane</keyword>
<reference evidence="3" key="1">
    <citation type="journal article" date="2019" name="Gigascience">
        <title>De novo genome assembly of the endangered Acer yangbiense, a plant species with extremely small populations endemic to Yunnan Province, China.</title>
        <authorList>
            <person name="Yang J."/>
            <person name="Wariss H.M."/>
            <person name="Tao L."/>
            <person name="Zhang R."/>
            <person name="Yun Q."/>
            <person name="Hollingsworth P."/>
            <person name="Dao Z."/>
            <person name="Luo G."/>
            <person name="Guo H."/>
            <person name="Ma Y."/>
            <person name="Sun W."/>
        </authorList>
    </citation>
    <scope>NUCLEOTIDE SEQUENCE [LARGE SCALE GENOMIC DNA]</scope>
    <source>
        <strain evidence="3">cv. br00</strain>
    </source>
</reference>
<sequence length="152" mass="16862">MSRTIFCGQLWVTCWNTHFQPNVQQTNHRTSIMKSICPTYASISTFPRVYGYAALQISVDVRETIGSSKHIRSQISLDSVEKPTLSKEVQLDGYRDCKKDPCTHQEKNCSLDKPPGEVTGGLVSFLTVCLLYMGILGTVMIILLSCLSSPAV</sequence>
<evidence type="ECO:0000256" key="1">
    <source>
        <dbReference type="SAM" id="Phobius"/>
    </source>
</evidence>
<dbReference type="EMBL" id="VDCV01000011">
    <property type="protein sequence ID" value="KAB5534578.1"/>
    <property type="molecule type" value="Genomic_DNA"/>
</dbReference>
<evidence type="ECO:0000313" key="2">
    <source>
        <dbReference type="EMBL" id="KAB5534578.1"/>
    </source>
</evidence>
<dbReference type="AlphaFoldDB" id="A0A5N5KWS9"/>
<dbReference type="Proteomes" id="UP000326939">
    <property type="component" value="Chromosome 11"/>
</dbReference>
<name>A0A5N5KWS9_9ROSI</name>